<evidence type="ECO:0000259" key="3">
    <source>
        <dbReference type="Pfam" id="PF00931"/>
    </source>
</evidence>
<dbReference type="Gene3D" id="3.40.50.300">
    <property type="entry name" value="P-loop containing nucleotide triphosphate hydrolases"/>
    <property type="match status" value="1"/>
</dbReference>
<feature type="domain" description="NB-ARC" evidence="3">
    <location>
        <begin position="197"/>
        <end position="356"/>
    </location>
</feature>
<dbReference type="EMBL" id="JBBPBN010000020">
    <property type="protein sequence ID" value="KAK9016627.1"/>
    <property type="molecule type" value="Genomic_DNA"/>
</dbReference>
<accession>A0ABR2RVA1</accession>
<sequence length="550" mass="61542">MAEQHVSAILEQVRAIKSDKSSPQFVDAMESLVFRLETIRFKMDALKHRPLLVQLSRIEIDGCALDEVLYDIEDLFSGSNTQLMQSNIQTDASETLKVSKRKTKHSGVSVISNPKSTIRIAESMTMLNIDSLYPNIMDLDARFVSSLTRLEVELMDLKSKLSPGPESVSVEVSKLYGIRQVKKDILDVILGESSEERSDDIKTISIVGMEGMGKTSLARCICRDDRVVASFDNIIFVNVSDDFDLGKIARAIIQALEGLKHEFLCILTLAPLQSLLDRIHRKIVNEKSLLVLDGVEGYDCDDWLAFKAVFQHGMPESRILITTREHKVAVAMESSFVFRLKELSDELCWTILRGVASDGLNKDSHDYVEDLSLEIAKKCEGSPFAAKILGAGSKELKILPETLCDLYNLQSLDLTGCSSLTKLPDGMGKLMKLMYLYTWYCSSITFYPKGIGCLIFLRELTNVIVRVDHNDAKEFSLGDFEALNHLSGDVRVKLVGNVIDADEAIRANLWNKNSLNNIRINLDGDIKEEAVIKALKSPSDLGIEFIGWWF</sequence>
<proteinExistence type="predicted"/>
<dbReference type="PANTHER" id="PTHR36766:SF45">
    <property type="entry name" value="NB-ARC DOMAIN-CONTAINING PROTEIN"/>
    <property type="match status" value="1"/>
</dbReference>
<keyword evidence="1" id="KW-0677">Repeat</keyword>
<dbReference type="InterPro" id="IPR032675">
    <property type="entry name" value="LRR_dom_sf"/>
</dbReference>
<evidence type="ECO:0000256" key="1">
    <source>
        <dbReference type="ARBA" id="ARBA00022737"/>
    </source>
</evidence>
<keyword evidence="7" id="KW-1185">Reference proteome</keyword>
<dbReference type="Proteomes" id="UP001396334">
    <property type="component" value="Unassembled WGS sequence"/>
</dbReference>
<dbReference type="InterPro" id="IPR027417">
    <property type="entry name" value="P-loop_NTPase"/>
</dbReference>
<evidence type="ECO:0000256" key="2">
    <source>
        <dbReference type="ARBA" id="ARBA00022821"/>
    </source>
</evidence>
<dbReference type="InterPro" id="IPR002182">
    <property type="entry name" value="NB-ARC"/>
</dbReference>
<evidence type="ECO:0000259" key="4">
    <source>
        <dbReference type="Pfam" id="PF23598"/>
    </source>
</evidence>
<dbReference type="Gene3D" id="3.80.10.10">
    <property type="entry name" value="Ribonuclease Inhibitor"/>
    <property type="match status" value="1"/>
</dbReference>
<evidence type="ECO:0000313" key="5">
    <source>
        <dbReference type="EMBL" id="KAK9016627.1"/>
    </source>
</evidence>
<gene>
    <name evidence="5" type="ORF">V6N11_079122</name>
    <name evidence="6" type="ORF">V6N11_079137</name>
</gene>
<protein>
    <recommendedName>
        <fullName evidence="8">NB-ARC domain-containing protein</fullName>
    </recommendedName>
</protein>
<comment type="caution">
    <text evidence="5">The sequence shown here is derived from an EMBL/GenBank/DDBJ whole genome shotgun (WGS) entry which is preliminary data.</text>
</comment>
<dbReference type="PRINTS" id="PR00364">
    <property type="entry name" value="DISEASERSIST"/>
</dbReference>
<dbReference type="Pfam" id="PF23598">
    <property type="entry name" value="LRR_14"/>
    <property type="match status" value="1"/>
</dbReference>
<keyword evidence="2" id="KW-0611">Plant defense</keyword>
<reference evidence="5 7" key="1">
    <citation type="journal article" date="2024" name="G3 (Bethesda)">
        <title>Genome assembly of Hibiscus sabdariffa L. provides insights into metabolisms of medicinal natural products.</title>
        <authorList>
            <person name="Kim T."/>
        </authorList>
    </citation>
    <scope>NUCLEOTIDE SEQUENCE [LARGE SCALE GENOMIC DNA]</scope>
    <source>
        <strain evidence="5">TK-2024</strain>
        <tissue evidence="5">Old leaves</tissue>
    </source>
</reference>
<dbReference type="EMBL" id="JBBPBN010000020">
    <property type="protein sequence ID" value="KAK9016642.1"/>
    <property type="molecule type" value="Genomic_DNA"/>
</dbReference>
<dbReference type="PANTHER" id="PTHR36766">
    <property type="entry name" value="PLANT BROAD-SPECTRUM MILDEW RESISTANCE PROTEIN RPW8"/>
    <property type="match status" value="1"/>
</dbReference>
<name>A0ABR2RVA1_9ROSI</name>
<dbReference type="SUPFAM" id="SSF52058">
    <property type="entry name" value="L domain-like"/>
    <property type="match status" value="1"/>
</dbReference>
<dbReference type="Pfam" id="PF00931">
    <property type="entry name" value="NB-ARC"/>
    <property type="match status" value="1"/>
</dbReference>
<evidence type="ECO:0000313" key="6">
    <source>
        <dbReference type="EMBL" id="KAK9016642.1"/>
    </source>
</evidence>
<evidence type="ECO:0000313" key="7">
    <source>
        <dbReference type="Proteomes" id="UP001396334"/>
    </source>
</evidence>
<dbReference type="SUPFAM" id="SSF52540">
    <property type="entry name" value="P-loop containing nucleoside triphosphate hydrolases"/>
    <property type="match status" value="1"/>
</dbReference>
<dbReference type="InterPro" id="IPR055414">
    <property type="entry name" value="LRR_R13L4/SHOC2-like"/>
</dbReference>
<feature type="domain" description="Disease resistance R13L4/SHOC-2-like LRR" evidence="4">
    <location>
        <begin position="388"/>
        <end position="526"/>
    </location>
</feature>
<organism evidence="5 7">
    <name type="scientific">Hibiscus sabdariffa</name>
    <name type="common">roselle</name>
    <dbReference type="NCBI Taxonomy" id="183260"/>
    <lineage>
        <taxon>Eukaryota</taxon>
        <taxon>Viridiplantae</taxon>
        <taxon>Streptophyta</taxon>
        <taxon>Embryophyta</taxon>
        <taxon>Tracheophyta</taxon>
        <taxon>Spermatophyta</taxon>
        <taxon>Magnoliopsida</taxon>
        <taxon>eudicotyledons</taxon>
        <taxon>Gunneridae</taxon>
        <taxon>Pentapetalae</taxon>
        <taxon>rosids</taxon>
        <taxon>malvids</taxon>
        <taxon>Malvales</taxon>
        <taxon>Malvaceae</taxon>
        <taxon>Malvoideae</taxon>
        <taxon>Hibiscus</taxon>
    </lineage>
</organism>
<evidence type="ECO:0008006" key="8">
    <source>
        <dbReference type="Google" id="ProtNLM"/>
    </source>
</evidence>